<accession>A0A3T1CWM5</accession>
<name>A0A3T1CWM5_9VIRU</name>
<evidence type="ECO:0008006" key="3">
    <source>
        <dbReference type="Google" id="ProtNLM"/>
    </source>
</evidence>
<dbReference type="KEGG" id="vg:80540592"/>
<sequence length="291" mass="32791">MSDPTSQAKMMNLLDLPWEMVLAVVESARLADLPSLARTCSALRDAVCHDRTLDIAIGLSRYNTVRRSDWMFDHAAAKRCLKRATIASLRALLRLREFEPRRPMPVGRFNVVLCDDDSGERRDTMRRVVDAVADFSKYGVIAQLSPDAQDACSLMPDAYVRRYVTPSHLVSLLENIENTTVCVAGKRKLVIVDGLVGNVSLRYERALAMVNVWFLTGECDVILGVIQEPSPERLQQSHCQLADFVCDGAQRVIHSVETATTTDEEEENFIPYLEPMRRWDKMFAVRLPSSS</sequence>
<dbReference type="SUPFAM" id="SSF81383">
    <property type="entry name" value="F-box domain"/>
    <property type="match status" value="1"/>
</dbReference>
<reference evidence="2" key="1">
    <citation type="journal article" date="2019" name="J. Virol.">
        <title>Medusavirus, a novel large DNA virus discovered from hot spring water.</title>
        <authorList>
            <person name="Yoshikawa G."/>
            <person name="Blanc-Mathieu R."/>
            <person name="Song C."/>
            <person name="Kayama Y."/>
            <person name="Mochizuki T."/>
            <person name="Murata K."/>
            <person name="Ogata H."/>
            <person name="Takemura M."/>
        </authorList>
    </citation>
    <scope>NUCLEOTIDE SEQUENCE [LARGE SCALE GENOMIC DNA]</scope>
</reference>
<evidence type="ECO:0000313" key="1">
    <source>
        <dbReference type="EMBL" id="BBI30240.1"/>
    </source>
</evidence>
<protein>
    <recommendedName>
        <fullName evidence="3">F-box domain-containing protein</fullName>
    </recommendedName>
</protein>
<dbReference type="InterPro" id="IPR036047">
    <property type="entry name" value="F-box-like_dom_sf"/>
</dbReference>
<dbReference type="EMBL" id="AP018495">
    <property type="protein sequence ID" value="BBI30240.1"/>
    <property type="molecule type" value="Genomic_DNA"/>
</dbReference>
<organism evidence="1 2">
    <name type="scientific">Acanthamoeba castellanii medusavirus J1</name>
    <dbReference type="NCBI Taxonomy" id="3114988"/>
    <lineage>
        <taxon>Viruses</taxon>
        <taxon>Varidnaviria</taxon>
        <taxon>Bamfordvirae</taxon>
        <taxon>Nucleocytoviricota</taxon>
        <taxon>Megaviricetes</taxon>
        <taxon>Mamonoviridae</taxon>
        <taxon>Medusavirus</taxon>
        <taxon>Medusavirus medusae</taxon>
    </lineage>
</organism>
<proteinExistence type="predicted"/>
<keyword evidence="2" id="KW-1185">Reference proteome</keyword>
<evidence type="ECO:0000313" key="2">
    <source>
        <dbReference type="Proteomes" id="UP001161669"/>
    </source>
</evidence>
<dbReference type="Proteomes" id="UP001161669">
    <property type="component" value="Segment"/>
</dbReference>